<proteinExistence type="predicted"/>
<dbReference type="HOGENOM" id="CLU_098538_1_0_0"/>
<reference evidence="4" key="2">
    <citation type="submission" date="2012-03" db="EMBL/GenBank/DDBJ databases">
        <title>The complete genome sequence of the pioneer microbe on fresh volcanic deposit, Leptospirillum ferrooxidans strain C2-3.</title>
        <authorList>
            <person name="Fujimura R."/>
            <person name="Sato Y."/>
            <person name="Nishizawa T."/>
            <person name="Nanba K."/>
            <person name="Oshima K."/>
            <person name="Hattori M."/>
            <person name="Kamijo T."/>
            <person name="Ohta H."/>
        </authorList>
    </citation>
    <scope>NUCLEOTIDE SEQUENCE [LARGE SCALE GENOMIC DNA]</scope>
    <source>
        <strain evidence="4">C2-3</strain>
    </source>
</reference>
<dbReference type="EMBL" id="AP012342">
    <property type="protein sequence ID" value="BAM07265.1"/>
    <property type="molecule type" value="Genomic_DNA"/>
</dbReference>
<protein>
    <recommendedName>
        <fullName evidence="5">Transmembrane protein</fullName>
    </recommendedName>
</protein>
<feature type="transmembrane region" description="Helical" evidence="2">
    <location>
        <begin position="153"/>
        <end position="174"/>
    </location>
</feature>
<feature type="transmembrane region" description="Helical" evidence="2">
    <location>
        <begin position="180"/>
        <end position="204"/>
    </location>
</feature>
<dbReference type="AlphaFoldDB" id="I0IPR6"/>
<gene>
    <name evidence="3" type="ordered locus">LFE_1583</name>
</gene>
<dbReference type="RefSeq" id="WP_014449750.1">
    <property type="nucleotide sequence ID" value="NC_017094.1"/>
</dbReference>
<dbReference type="OrthoDB" id="9806096at2"/>
<dbReference type="InterPro" id="IPR025570">
    <property type="entry name" value="DUF4337"/>
</dbReference>
<accession>I0IPR6</accession>
<dbReference type="eggNOG" id="ENOG502Z7XD">
    <property type="taxonomic scope" value="Bacteria"/>
</dbReference>
<dbReference type="Proteomes" id="UP000007382">
    <property type="component" value="Chromosome"/>
</dbReference>
<feature type="coiled-coil region" evidence="1">
    <location>
        <begin position="109"/>
        <end position="143"/>
    </location>
</feature>
<keyword evidence="4" id="KW-1185">Reference proteome</keyword>
<evidence type="ECO:0000313" key="3">
    <source>
        <dbReference type="EMBL" id="BAM07265.1"/>
    </source>
</evidence>
<reference evidence="3 4" key="1">
    <citation type="journal article" date="2012" name="J. Bacteriol.">
        <title>Complete Genome Sequence of Leptospirillum ferrooxidans Strain C2-3, Isolated from a Fresh Volcanic Ash Deposit on the Island of Miyake, Japan.</title>
        <authorList>
            <person name="Fujimura R."/>
            <person name="Sato Y."/>
            <person name="Nishizawa T."/>
            <person name="Oshima K."/>
            <person name="Kim S.-W."/>
            <person name="Hattori M."/>
            <person name="Kamijo T."/>
            <person name="Ohta H."/>
        </authorList>
    </citation>
    <scope>NUCLEOTIDE SEQUENCE [LARGE SCALE GENOMIC DNA]</scope>
    <source>
        <strain evidence="3 4">C2-3</strain>
    </source>
</reference>
<dbReference type="PATRIC" id="fig|1162668.3.peg.1883"/>
<keyword evidence="2" id="KW-1133">Transmembrane helix</keyword>
<evidence type="ECO:0000256" key="1">
    <source>
        <dbReference type="SAM" id="Coils"/>
    </source>
</evidence>
<evidence type="ECO:0008006" key="5">
    <source>
        <dbReference type="Google" id="ProtNLM"/>
    </source>
</evidence>
<sequence length="209" mass="23956">MDNGSVEAHDLIESVTEGLEEREHKRDAWNIRVALTTSLLAVFAALSNLESEQWTSEAILLKNSAIFFQAKSSDQWSYYQAKKIKLHMSENQLRMETLVLKKSQATVEKEKFTKLIDKYNKQVKQIKHNAQDFEKQRDALNLESDAALRHHRAFALSVVCFQIAIVLTSMAVMLRRSSLWYTSMALGVFGIIAFINGFVLFFHLGKLTR</sequence>
<dbReference type="KEGG" id="lfc:LFE_1583"/>
<dbReference type="Pfam" id="PF14235">
    <property type="entry name" value="DUF4337"/>
    <property type="match status" value="1"/>
</dbReference>
<name>I0IPR6_LEPFC</name>
<keyword evidence="2" id="KW-0472">Membrane</keyword>
<evidence type="ECO:0000256" key="2">
    <source>
        <dbReference type="SAM" id="Phobius"/>
    </source>
</evidence>
<organism evidence="3 4">
    <name type="scientific">Leptospirillum ferrooxidans (strain C2-3)</name>
    <dbReference type="NCBI Taxonomy" id="1162668"/>
    <lineage>
        <taxon>Bacteria</taxon>
        <taxon>Pseudomonadati</taxon>
        <taxon>Nitrospirota</taxon>
        <taxon>Nitrospiria</taxon>
        <taxon>Nitrospirales</taxon>
        <taxon>Nitrospiraceae</taxon>
        <taxon>Leptospirillum</taxon>
    </lineage>
</organism>
<dbReference type="STRING" id="1162668.LFE_1583"/>
<keyword evidence="1" id="KW-0175">Coiled coil</keyword>
<keyword evidence="2" id="KW-0812">Transmembrane</keyword>
<evidence type="ECO:0000313" key="4">
    <source>
        <dbReference type="Proteomes" id="UP000007382"/>
    </source>
</evidence>